<keyword evidence="7" id="KW-1185">Reference proteome</keyword>
<dbReference type="AlphaFoldDB" id="A0A099LW28"/>
<evidence type="ECO:0000256" key="2">
    <source>
        <dbReference type="ARBA" id="ARBA00023015"/>
    </source>
</evidence>
<dbReference type="SUPFAM" id="SSF46785">
    <property type="entry name" value="Winged helix' DNA-binding domain"/>
    <property type="match status" value="1"/>
</dbReference>
<dbReference type="InterPro" id="IPR005119">
    <property type="entry name" value="LysR_subst-bd"/>
</dbReference>
<dbReference type="Gene3D" id="1.10.10.10">
    <property type="entry name" value="Winged helix-like DNA-binding domain superfamily/Winged helix DNA-binding domain"/>
    <property type="match status" value="1"/>
</dbReference>
<dbReference type="GeneID" id="43684241"/>
<dbReference type="InterPro" id="IPR000847">
    <property type="entry name" value="LysR_HTH_N"/>
</dbReference>
<accession>A0A099LW28</accession>
<dbReference type="PROSITE" id="PS50931">
    <property type="entry name" value="HTH_LYSR"/>
    <property type="match status" value="1"/>
</dbReference>
<dbReference type="GO" id="GO:0043565">
    <property type="term" value="F:sequence-specific DNA binding"/>
    <property type="evidence" value="ECO:0007669"/>
    <property type="project" value="TreeGrafter"/>
</dbReference>
<sequence>MKALNDLNIFVETARQGSFSKAANSLDLTPAAVSAAIKRLEEQIHFPLFVRSTRSLRLTGDGTLFLQKTSAALNLIEEGLNEINCARGELAGQLYVSAPSDFGRNMLLEWIDEFIELHPRVMVKLDLSDSLTDMYSQPVDVAIRYGEPADSSLIAIPLCKSNERILCASPEYVAPHAPLREPSDLLQHNCLCYMLSGSLHNKWQLHRQGETESVLVSGNPTTNDGEVAHRQALKGKGVAYKSLMDISQDILSGRLVRVLPEWDGGVVPIYMMCTDRRAITPLIRTFQEFVQEKCCQQRQAVLAAIEQHCQLNHAELSHE</sequence>
<evidence type="ECO:0000313" key="6">
    <source>
        <dbReference type="EMBL" id="KGK12345.1"/>
    </source>
</evidence>
<dbReference type="PANTHER" id="PTHR30537:SF21">
    <property type="entry name" value="HTH-TYPE TRANSCRIPTIONAL REGULATOR SINR-RELATED"/>
    <property type="match status" value="1"/>
</dbReference>
<proteinExistence type="inferred from homology"/>
<keyword evidence="4" id="KW-0804">Transcription</keyword>
<dbReference type="GO" id="GO:0006351">
    <property type="term" value="P:DNA-templated transcription"/>
    <property type="evidence" value="ECO:0007669"/>
    <property type="project" value="TreeGrafter"/>
</dbReference>
<protein>
    <submittedName>
        <fullName evidence="6">LysR family transcriptional regulator</fullName>
    </submittedName>
</protein>
<dbReference type="InterPro" id="IPR036390">
    <property type="entry name" value="WH_DNA-bd_sf"/>
</dbReference>
<reference evidence="6 7" key="1">
    <citation type="submission" date="2014-04" db="EMBL/GenBank/DDBJ databases">
        <title>Genome sequencing of Vibrio navarrensis strains.</title>
        <authorList>
            <person name="Gladney L.M."/>
            <person name="Katz L.S."/>
            <person name="Marino-Ramirez L."/>
            <person name="Jordan I.K."/>
        </authorList>
    </citation>
    <scope>NUCLEOTIDE SEQUENCE [LARGE SCALE GENOMIC DNA]</scope>
    <source>
        <strain evidence="6 7">ATCC 51183</strain>
    </source>
</reference>
<dbReference type="SUPFAM" id="SSF53850">
    <property type="entry name" value="Periplasmic binding protein-like II"/>
    <property type="match status" value="1"/>
</dbReference>
<gene>
    <name evidence="6" type="ORF">EA26_13870</name>
</gene>
<keyword evidence="3" id="KW-0238">DNA-binding</keyword>
<dbReference type="RefSeq" id="WP_039428418.1">
    <property type="nucleotide sequence ID" value="NZ_CP061844.1"/>
</dbReference>
<evidence type="ECO:0000256" key="3">
    <source>
        <dbReference type="ARBA" id="ARBA00023125"/>
    </source>
</evidence>
<dbReference type="EMBL" id="JMCG01000001">
    <property type="protein sequence ID" value="KGK12345.1"/>
    <property type="molecule type" value="Genomic_DNA"/>
</dbReference>
<dbReference type="Pfam" id="PF03466">
    <property type="entry name" value="LysR_substrate"/>
    <property type="match status" value="1"/>
</dbReference>
<comment type="caution">
    <text evidence="6">The sequence shown here is derived from an EMBL/GenBank/DDBJ whole genome shotgun (WGS) entry which is preliminary data.</text>
</comment>
<keyword evidence="2" id="KW-0805">Transcription regulation</keyword>
<dbReference type="InterPro" id="IPR058163">
    <property type="entry name" value="LysR-type_TF_proteobact-type"/>
</dbReference>
<dbReference type="eggNOG" id="COG0583">
    <property type="taxonomic scope" value="Bacteria"/>
</dbReference>
<feature type="domain" description="HTH lysR-type" evidence="5">
    <location>
        <begin position="1"/>
        <end position="59"/>
    </location>
</feature>
<dbReference type="PANTHER" id="PTHR30537">
    <property type="entry name" value="HTH-TYPE TRANSCRIPTIONAL REGULATOR"/>
    <property type="match status" value="1"/>
</dbReference>
<evidence type="ECO:0000256" key="1">
    <source>
        <dbReference type="ARBA" id="ARBA00009437"/>
    </source>
</evidence>
<dbReference type="STRING" id="29495.EA26_13870"/>
<dbReference type="FunFam" id="1.10.10.10:FF:000001">
    <property type="entry name" value="LysR family transcriptional regulator"/>
    <property type="match status" value="1"/>
</dbReference>
<comment type="similarity">
    <text evidence="1">Belongs to the LysR transcriptional regulatory family.</text>
</comment>
<dbReference type="FunFam" id="3.40.190.290:FF:000001">
    <property type="entry name" value="Transcriptional regulator, LysR family"/>
    <property type="match status" value="1"/>
</dbReference>
<dbReference type="Pfam" id="PF00126">
    <property type="entry name" value="HTH_1"/>
    <property type="match status" value="1"/>
</dbReference>
<evidence type="ECO:0000256" key="4">
    <source>
        <dbReference type="ARBA" id="ARBA00023163"/>
    </source>
</evidence>
<dbReference type="PRINTS" id="PR00039">
    <property type="entry name" value="HTHLYSR"/>
</dbReference>
<organism evidence="6 7">
    <name type="scientific">Vibrio navarrensis</name>
    <dbReference type="NCBI Taxonomy" id="29495"/>
    <lineage>
        <taxon>Bacteria</taxon>
        <taxon>Pseudomonadati</taxon>
        <taxon>Pseudomonadota</taxon>
        <taxon>Gammaproteobacteria</taxon>
        <taxon>Vibrionales</taxon>
        <taxon>Vibrionaceae</taxon>
        <taxon>Vibrio</taxon>
    </lineage>
</organism>
<dbReference type="InterPro" id="IPR036388">
    <property type="entry name" value="WH-like_DNA-bd_sf"/>
</dbReference>
<dbReference type="Proteomes" id="UP000029994">
    <property type="component" value="Unassembled WGS sequence"/>
</dbReference>
<dbReference type="Gene3D" id="3.40.190.290">
    <property type="match status" value="1"/>
</dbReference>
<evidence type="ECO:0000313" key="7">
    <source>
        <dbReference type="Proteomes" id="UP000029994"/>
    </source>
</evidence>
<name>A0A099LW28_9VIBR</name>
<dbReference type="CDD" id="cd08422">
    <property type="entry name" value="PBP2_CrgA_like"/>
    <property type="match status" value="1"/>
</dbReference>
<dbReference type="GO" id="GO:0003700">
    <property type="term" value="F:DNA-binding transcription factor activity"/>
    <property type="evidence" value="ECO:0007669"/>
    <property type="project" value="InterPro"/>
</dbReference>
<evidence type="ECO:0000259" key="5">
    <source>
        <dbReference type="PROSITE" id="PS50931"/>
    </source>
</evidence>